<name>A0A0F9D569_9ZZZZ</name>
<dbReference type="AlphaFoldDB" id="A0A0F9D569"/>
<comment type="caution">
    <text evidence="1">The sequence shown here is derived from an EMBL/GenBank/DDBJ whole genome shotgun (WGS) entry which is preliminary data.</text>
</comment>
<sequence length="92" mass="10924">MILVNNMKEIMFDKNALFDKYKSNGIDYYNSLKESECSKKDIEFITKNIFLFLEEFKRNGNLSSLNCLDSNFINKYLSEILPKKFPEFSKNK</sequence>
<feature type="non-terminal residue" evidence="1">
    <location>
        <position position="92"/>
    </location>
</feature>
<accession>A0A0F9D569</accession>
<organism evidence="1">
    <name type="scientific">marine sediment metagenome</name>
    <dbReference type="NCBI Taxonomy" id="412755"/>
    <lineage>
        <taxon>unclassified sequences</taxon>
        <taxon>metagenomes</taxon>
        <taxon>ecological metagenomes</taxon>
    </lineage>
</organism>
<gene>
    <name evidence="1" type="ORF">LCGC14_2588400</name>
</gene>
<reference evidence="1" key="1">
    <citation type="journal article" date="2015" name="Nature">
        <title>Complex archaea that bridge the gap between prokaryotes and eukaryotes.</title>
        <authorList>
            <person name="Spang A."/>
            <person name="Saw J.H."/>
            <person name="Jorgensen S.L."/>
            <person name="Zaremba-Niedzwiedzka K."/>
            <person name="Martijn J."/>
            <person name="Lind A.E."/>
            <person name="van Eijk R."/>
            <person name="Schleper C."/>
            <person name="Guy L."/>
            <person name="Ettema T.J."/>
        </authorList>
    </citation>
    <scope>NUCLEOTIDE SEQUENCE</scope>
</reference>
<evidence type="ECO:0000313" key="1">
    <source>
        <dbReference type="EMBL" id="KKL07203.1"/>
    </source>
</evidence>
<dbReference type="EMBL" id="LAZR01043385">
    <property type="protein sequence ID" value="KKL07203.1"/>
    <property type="molecule type" value="Genomic_DNA"/>
</dbReference>
<proteinExistence type="predicted"/>
<protein>
    <submittedName>
        <fullName evidence="1">Uncharacterized protein</fullName>
    </submittedName>
</protein>